<dbReference type="Gene3D" id="1.10.760.10">
    <property type="entry name" value="Cytochrome c-like domain"/>
    <property type="match status" value="1"/>
</dbReference>
<proteinExistence type="predicted"/>
<feature type="binding site" description="covalent" evidence="6">
    <location>
        <position position="53"/>
    </location>
    <ligand>
        <name>heme c</name>
        <dbReference type="ChEBI" id="CHEBI:61717"/>
    </ligand>
</feature>
<dbReference type="Pfam" id="PF00034">
    <property type="entry name" value="Cytochrom_C"/>
    <property type="match status" value="1"/>
</dbReference>
<dbReference type="PRINTS" id="PR00606">
    <property type="entry name" value="CYTCHROMECID"/>
</dbReference>
<organism evidence="8 9">
    <name type="scientific">Reichenbachiella faecimaris</name>
    <dbReference type="NCBI Taxonomy" id="692418"/>
    <lineage>
        <taxon>Bacteria</taxon>
        <taxon>Pseudomonadati</taxon>
        <taxon>Bacteroidota</taxon>
        <taxon>Cytophagia</taxon>
        <taxon>Cytophagales</taxon>
        <taxon>Reichenbachiellaceae</taxon>
        <taxon>Reichenbachiella</taxon>
    </lineage>
</organism>
<name>A0A1W2GQE5_REIFA</name>
<feature type="binding site" description="covalent" evidence="6">
    <location>
        <position position="49"/>
    </location>
    <ligand>
        <name>heme c</name>
        <dbReference type="ChEBI" id="CHEBI:61717"/>
    </ligand>
</feature>
<dbReference type="RefSeq" id="WP_084374441.1">
    <property type="nucleotide sequence ID" value="NZ_FWYF01000005.1"/>
</dbReference>
<evidence type="ECO:0000256" key="2">
    <source>
        <dbReference type="ARBA" id="ARBA00022617"/>
    </source>
</evidence>
<dbReference type="STRING" id="692418.SAMN04488029_3812"/>
<evidence type="ECO:0000256" key="1">
    <source>
        <dbReference type="ARBA" id="ARBA00022448"/>
    </source>
</evidence>
<dbReference type="SUPFAM" id="SSF46626">
    <property type="entry name" value="Cytochrome c"/>
    <property type="match status" value="1"/>
</dbReference>
<feature type="domain" description="Cytochrome c" evidence="7">
    <location>
        <begin position="35"/>
        <end position="118"/>
    </location>
</feature>
<evidence type="ECO:0000256" key="6">
    <source>
        <dbReference type="PIRSR" id="PIRSR602324-1"/>
    </source>
</evidence>
<keyword evidence="1" id="KW-0813">Transport</keyword>
<keyword evidence="3 6" id="KW-0479">Metal-binding</keyword>
<accession>A0A1W2GQE5</accession>
<dbReference type="OrthoDB" id="9814063at2"/>
<keyword evidence="4" id="KW-0249">Electron transport</keyword>
<dbReference type="Proteomes" id="UP000192472">
    <property type="component" value="Unassembled WGS sequence"/>
</dbReference>
<evidence type="ECO:0000256" key="4">
    <source>
        <dbReference type="ARBA" id="ARBA00022982"/>
    </source>
</evidence>
<dbReference type="InterPro" id="IPR036909">
    <property type="entry name" value="Cyt_c-like_dom_sf"/>
</dbReference>
<evidence type="ECO:0000313" key="8">
    <source>
        <dbReference type="EMBL" id="SMD38578.1"/>
    </source>
</evidence>
<sequence>MKILQHLILCCLSLAIISCGSGKTNKQSTEQTPVANKFKIKQLLEKNTCFACHKQDEKLVGPSYSEIAKRSYSDERIVELIYKPEPENWPEYPAPMVALPHLDQKELLEIAHWINSLN</sequence>
<dbReference type="InterPro" id="IPR009056">
    <property type="entry name" value="Cyt_c-like_dom"/>
</dbReference>
<evidence type="ECO:0000256" key="3">
    <source>
        <dbReference type="ARBA" id="ARBA00022723"/>
    </source>
</evidence>
<comment type="PTM">
    <text evidence="6">Binds 1 heme c group covalently per subunit.</text>
</comment>
<protein>
    <recommendedName>
        <fullName evidence="7">Cytochrome c domain-containing protein</fullName>
    </recommendedName>
</protein>
<evidence type="ECO:0000313" key="9">
    <source>
        <dbReference type="Proteomes" id="UP000192472"/>
    </source>
</evidence>
<dbReference type="InterPro" id="IPR002324">
    <property type="entry name" value="Cyt_c_ID"/>
</dbReference>
<dbReference type="GO" id="GO:0005506">
    <property type="term" value="F:iron ion binding"/>
    <property type="evidence" value="ECO:0007669"/>
    <property type="project" value="InterPro"/>
</dbReference>
<dbReference type="EMBL" id="FWYF01000005">
    <property type="protein sequence ID" value="SMD38578.1"/>
    <property type="molecule type" value="Genomic_DNA"/>
</dbReference>
<dbReference type="PROSITE" id="PS51257">
    <property type="entry name" value="PROKAR_LIPOPROTEIN"/>
    <property type="match status" value="1"/>
</dbReference>
<dbReference type="GO" id="GO:0020037">
    <property type="term" value="F:heme binding"/>
    <property type="evidence" value="ECO:0007669"/>
    <property type="project" value="InterPro"/>
</dbReference>
<evidence type="ECO:0000259" key="7">
    <source>
        <dbReference type="PROSITE" id="PS51007"/>
    </source>
</evidence>
<reference evidence="8 9" key="1">
    <citation type="submission" date="2017-04" db="EMBL/GenBank/DDBJ databases">
        <authorList>
            <person name="Afonso C.L."/>
            <person name="Miller P.J."/>
            <person name="Scott M.A."/>
            <person name="Spackman E."/>
            <person name="Goraichik I."/>
            <person name="Dimitrov K.M."/>
            <person name="Suarez D.L."/>
            <person name="Swayne D.E."/>
        </authorList>
    </citation>
    <scope>NUCLEOTIDE SEQUENCE [LARGE SCALE GENOMIC DNA]</scope>
    <source>
        <strain evidence="8 9">DSM 26133</strain>
    </source>
</reference>
<dbReference type="GO" id="GO:0009055">
    <property type="term" value="F:electron transfer activity"/>
    <property type="evidence" value="ECO:0007669"/>
    <property type="project" value="InterPro"/>
</dbReference>
<dbReference type="PROSITE" id="PS51007">
    <property type="entry name" value="CYTC"/>
    <property type="match status" value="1"/>
</dbReference>
<gene>
    <name evidence="8" type="ORF">SAMN04488029_3812</name>
</gene>
<keyword evidence="5 6" id="KW-0408">Iron</keyword>
<dbReference type="AlphaFoldDB" id="A0A1W2GQE5"/>
<evidence type="ECO:0000256" key="5">
    <source>
        <dbReference type="ARBA" id="ARBA00023004"/>
    </source>
</evidence>
<keyword evidence="9" id="KW-1185">Reference proteome</keyword>
<keyword evidence="2 6" id="KW-0349">Heme</keyword>